<dbReference type="Gene3D" id="6.10.250.2840">
    <property type="match status" value="1"/>
</dbReference>
<name>A0A0K9PJK1_ZOSMR</name>
<evidence type="ECO:0000256" key="1">
    <source>
        <dbReference type="ARBA" id="ARBA00022679"/>
    </source>
</evidence>
<keyword evidence="7" id="KW-0934">Plastid</keyword>
<keyword evidence="5 7" id="KW-0520">NAD</keyword>
<dbReference type="OMA" id="LYPATHT"/>
<dbReference type="Pfam" id="PF01946">
    <property type="entry name" value="Thi4"/>
    <property type="match status" value="1"/>
</dbReference>
<dbReference type="PANTHER" id="PTHR43422:SF16">
    <property type="entry name" value="THIAMINE THIAZOLE SYNTHASE, CHLOROPLASTIC"/>
    <property type="match status" value="1"/>
</dbReference>
<feature type="binding site" evidence="7">
    <location>
        <position position="125"/>
    </location>
    <ligand>
        <name>substrate</name>
    </ligand>
</feature>
<organism evidence="8 9">
    <name type="scientific">Zostera marina</name>
    <name type="common">Eelgrass</name>
    <dbReference type="NCBI Taxonomy" id="29655"/>
    <lineage>
        <taxon>Eukaryota</taxon>
        <taxon>Viridiplantae</taxon>
        <taxon>Streptophyta</taxon>
        <taxon>Embryophyta</taxon>
        <taxon>Tracheophyta</taxon>
        <taxon>Spermatophyta</taxon>
        <taxon>Magnoliopsida</taxon>
        <taxon>Liliopsida</taxon>
        <taxon>Zosteraceae</taxon>
        <taxon>Zostera</taxon>
    </lineage>
</organism>
<keyword evidence="7" id="KW-0150">Chloroplast</keyword>
<comment type="subunit">
    <text evidence="7">Homooctamer.</text>
</comment>
<dbReference type="GO" id="GO:0052837">
    <property type="term" value="P:thiazole biosynthetic process"/>
    <property type="evidence" value="ECO:0000318"/>
    <property type="project" value="GO_Central"/>
</dbReference>
<keyword evidence="9" id="KW-1185">Reference proteome</keyword>
<evidence type="ECO:0000256" key="4">
    <source>
        <dbReference type="ARBA" id="ARBA00023004"/>
    </source>
</evidence>
<proteinExistence type="inferred from homology"/>
<comment type="PTM">
    <text evidence="7">During the catalytic reaction, a sulfide is transferred from Cys-222 to a reaction intermediate, generating a dehydroalanine residue.</text>
</comment>
<dbReference type="GO" id="GO:0009228">
    <property type="term" value="P:thiamine biosynthetic process"/>
    <property type="evidence" value="ECO:0007669"/>
    <property type="project" value="UniProtKB-UniRule"/>
</dbReference>
<feature type="binding site" evidence="7">
    <location>
        <position position="97"/>
    </location>
    <ligand>
        <name>substrate</name>
    </ligand>
</feature>
<dbReference type="EC" id="2.4.2.60" evidence="7"/>
<accession>A0A0K9PJK1</accession>
<feature type="binding site" evidence="7">
    <location>
        <position position="291"/>
    </location>
    <ligand>
        <name>substrate</name>
    </ligand>
</feature>
<dbReference type="GO" id="GO:0160205">
    <property type="term" value="F:cysteine-dependent adenosine diphosphate thiazole synthase activity"/>
    <property type="evidence" value="ECO:0007669"/>
    <property type="project" value="UniProtKB-EC"/>
</dbReference>
<keyword evidence="1 7" id="KW-0808">Transferase</keyword>
<evidence type="ECO:0000256" key="6">
    <source>
        <dbReference type="ARBA" id="ARBA00052768"/>
    </source>
</evidence>
<evidence type="ECO:0000313" key="9">
    <source>
        <dbReference type="Proteomes" id="UP000036987"/>
    </source>
</evidence>
<dbReference type="OrthoDB" id="410463at2759"/>
<dbReference type="FunFam" id="3.50.50.60:FF:000070">
    <property type="entry name" value="Thiamine thiazole synthase, chloroplastic"/>
    <property type="match status" value="1"/>
</dbReference>
<feature type="binding site" evidence="7">
    <location>
        <position position="239"/>
    </location>
    <ligand>
        <name>substrate</name>
    </ligand>
</feature>
<gene>
    <name evidence="7" type="primary">THI1</name>
    <name evidence="8" type="ORF">ZOSMA_23G00800</name>
</gene>
<keyword evidence="2 7" id="KW-0479">Metal-binding</keyword>
<dbReference type="PANTHER" id="PTHR43422">
    <property type="entry name" value="THIAMINE THIAZOLE SYNTHASE"/>
    <property type="match status" value="1"/>
</dbReference>
<evidence type="ECO:0000256" key="3">
    <source>
        <dbReference type="ARBA" id="ARBA00022977"/>
    </source>
</evidence>
<keyword evidence="3 7" id="KW-0784">Thiamine biosynthesis</keyword>
<dbReference type="GO" id="GO:0009570">
    <property type="term" value="C:chloroplast stroma"/>
    <property type="evidence" value="ECO:0007669"/>
    <property type="project" value="UniProtKB-UniRule"/>
</dbReference>
<evidence type="ECO:0000313" key="8">
    <source>
        <dbReference type="EMBL" id="KMZ68425.1"/>
    </source>
</evidence>
<evidence type="ECO:0000256" key="5">
    <source>
        <dbReference type="ARBA" id="ARBA00023027"/>
    </source>
</evidence>
<dbReference type="GO" id="GO:0005506">
    <property type="term" value="F:iron ion binding"/>
    <property type="evidence" value="ECO:0000318"/>
    <property type="project" value="GO_Central"/>
</dbReference>
<feature type="binding site" evidence="7">
    <location>
        <position position="224"/>
    </location>
    <ligand>
        <name>substrate</name>
    </ligand>
</feature>
<comment type="similarity">
    <text evidence="7">Belongs to the THI4 family.</text>
</comment>
<dbReference type="AlphaFoldDB" id="A0A0K9PJK1"/>
<feature type="binding site" evidence="7">
    <location>
        <position position="193"/>
    </location>
    <ligand>
        <name>substrate</name>
    </ligand>
</feature>
<reference evidence="9" key="1">
    <citation type="journal article" date="2016" name="Nature">
        <title>The genome of the seagrass Zostera marina reveals angiosperm adaptation to the sea.</title>
        <authorList>
            <person name="Olsen J.L."/>
            <person name="Rouze P."/>
            <person name="Verhelst B."/>
            <person name="Lin Y.-C."/>
            <person name="Bayer T."/>
            <person name="Collen J."/>
            <person name="Dattolo E."/>
            <person name="De Paoli E."/>
            <person name="Dittami S."/>
            <person name="Maumus F."/>
            <person name="Michel G."/>
            <person name="Kersting A."/>
            <person name="Lauritano C."/>
            <person name="Lohaus R."/>
            <person name="Toepel M."/>
            <person name="Tonon T."/>
            <person name="Vanneste K."/>
            <person name="Amirebrahimi M."/>
            <person name="Brakel J."/>
            <person name="Bostroem C."/>
            <person name="Chovatia M."/>
            <person name="Grimwood J."/>
            <person name="Jenkins J.W."/>
            <person name="Jueterbock A."/>
            <person name="Mraz A."/>
            <person name="Stam W.T."/>
            <person name="Tice H."/>
            <person name="Bornberg-Bauer E."/>
            <person name="Green P.J."/>
            <person name="Pearson G.A."/>
            <person name="Procaccini G."/>
            <person name="Duarte C.M."/>
            <person name="Schmutz J."/>
            <person name="Reusch T.B.H."/>
            <person name="Van de Peer Y."/>
        </authorList>
    </citation>
    <scope>NUCLEOTIDE SEQUENCE [LARGE SCALE GENOMIC DNA]</scope>
    <source>
        <strain evidence="9">cv. Finnish</strain>
    </source>
</reference>
<comment type="cofactor">
    <cofactor evidence="7">
        <name>Fe cation</name>
        <dbReference type="ChEBI" id="CHEBI:24875"/>
    </cofactor>
    <text evidence="7">Binds 1 Fe cation per subunit.</text>
</comment>
<dbReference type="GO" id="GO:0005829">
    <property type="term" value="C:cytosol"/>
    <property type="evidence" value="ECO:0007669"/>
    <property type="project" value="UniProtKB-UniRule"/>
</dbReference>
<dbReference type="HAMAP" id="MF_03158">
    <property type="entry name" value="THI4"/>
    <property type="match status" value="1"/>
</dbReference>
<comment type="function">
    <text evidence="7">Involved in biosynthesis of the thiamine precursor thiazole. Catalyzes the conversion of NAD and glycine to adenosine diphosphate 5-(2-hydroxyethyl)-4-methylthiazole-2-carboxylic acid (ADT), an adenylated thiazole intermediate. The reaction includes an iron-dependent sulfide transfer from a conserved cysteine residue of the protein to a thiazole intermediate. The enzyme can only undergo a single turnover, which suggests it is a suicide enzyme. May have additional roles in adaptation to various stress conditions and in DNA damage tolerance.</text>
</comment>
<sequence>MAAMAASSLSSKLSITRPSFFDGYSTFHGTLLRRAPATVSAGAKPKTATITANYDLKSFNFEPIKESIVAREMTRRYMTDMISYADTDVVIVGAGSAGLSCAYELSKDPEVRVAIIEQSVSPGGGAWLGGQLFSSMVVRKPAHKFLNEVGVEYDDAGPESSYVVVRHAALFTSTILSRVLARPNVKLFNAVAAEDLIVKEGRVGGVVTNWALVSMNHDTQSCMDPNVMEAKIVVSSCGHDGPFGATGVKRLKDIGMIDTIPGMKALDMNTAEDAIVRLTREVVPGMIVTGMEVAEIDGAPRMGPTFGAMMISGQKAAHLALKALGRPNVIDGTSTVGSLQPELVLASSDGANVANA</sequence>
<comment type="catalytic activity">
    <reaction evidence="6 7">
        <text>[ADP-thiazole synthase]-L-cysteine + glycine + NAD(+) = [ADP-thiazole synthase]-dehydroalanine + ADP-5-ethyl-4-methylthiazole-2-carboxylate + nicotinamide + 3 H2O + 2 H(+)</text>
        <dbReference type="Rhea" id="RHEA:55708"/>
        <dbReference type="Rhea" id="RHEA-COMP:14264"/>
        <dbReference type="Rhea" id="RHEA-COMP:14265"/>
        <dbReference type="ChEBI" id="CHEBI:15377"/>
        <dbReference type="ChEBI" id="CHEBI:15378"/>
        <dbReference type="ChEBI" id="CHEBI:17154"/>
        <dbReference type="ChEBI" id="CHEBI:29950"/>
        <dbReference type="ChEBI" id="CHEBI:57305"/>
        <dbReference type="ChEBI" id="CHEBI:57540"/>
        <dbReference type="ChEBI" id="CHEBI:90873"/>
        <dbReference type="ChEBI" id="CHEBI:139151"/>
        <dbReference type="EC" id="2.4.2.60"/>
    </reaction>
</comment>
<dbReference type="InterPro" id="IPR002922">
    <property type="entry name" value="Thi4_fam"/>
</dbReference>
<evidence type="ECO:0000256" key="7">
    <source>
        <dbReference type="HAMAP-Rule" id="MF_03158"/>
    </source>
</evidence>
<evidence type="ECO:0000256" key="2">
    <source>
        <dbReference type="ARBA" id="ARBA00022723"/>
    </source>
</evidence>
<dbReference type="EMBL" id="LFYR01000839">
    <property type="protein sequence ID" value="KMZ68425.1"/>
    <property type="molecule type" value="Genomic_DNA"/>
</dbReference>
<dbReference type="Gene3D" id="3.50.50.60">
    <property type="entry name" value="FAD/NAD(P)-binding domain"/>
    <property type="match status" value="1"/>
</dbReference>
<dbReference type="STRING" id="29655.A0A0K9PJK1"/>
<protein>
    <recommendedName>
        <fullName evidence="7">Thiamine thiazole synthase, chloroplastic</fullName>
    </recommendedName>
    <alternativeName>
        <fullName evidence="7">Thiazole biosynthetic enzyme</fullName>
        <ecNumber evidence="7">2.4.2.60</ecNumber>
    </alternativeName>
</protein>
<keyword evidence="4 7" id="KW-0408">Iron</keyword>
<dbReference type="SUPFAM" id="SSF51905">
    <property type="entry name" value="FAD/NAD(P)-binding domain"/>
    <property type="match status" value="1"/>
</dbReference>
<feature type="binding site" evidence="7">
    <location>
        <begin position="117"/>
        <end position="118"/>
    </location>
    <ligand>
        <name>substrate</name>
    </ligand>
</feature>
<dbReference type="InterPro" id="IPR036188">
    <property type="entry name" value="FAD/NAD-bd_sf"/>
</dbReference>
<comment type="caution">
    <text evidence="8">The sequence shown here is derived from an EMBL/GenBank/DDBJ whole genome shotgun (WGS) entry which is preliminary data.</text>
</comment>
<feature type="modified residue" description="2,3-didehydroalanine (Cys)" evidence="7">
    <location>
        <position position="222"/>
    </location>
</feature>
<feature type="binding site" evidence="7">
    <location>
        <begin position="301"/>
        <end position="303"/>
    </location>
    <ligand>
        <name>substrate</name>
    </ligand>
</feature>
<comment type="subcellular location">
    <subcellularLocation>
        <location evidence="7">Plastid</location>
        <location evidence="7">Chloroplast</location>
    </subcellularLocation>
</comment>
<dbReference type="InterPro" id="IPR027495">
    <property type="entry name" value="Sti35"/>
</dbReference>
<dbReference type="NCBIfam" id="TIGR00292">
    <property type="entry name" value="sulfide-dependent adenosine diphosphate thiazole synthase"/>
    <property type="match status" value="1"/>
</dbReference>
<dbReference type="Proteomes" id="UP000036987">
    <property type="component" value="Unassembled WGS sequence"/>
</dbReference>